<organism evidence="3 4">
    <name type="scientific">Prescottella agglutinans</name>
    <dbReference type="NCBI Taxonomy" id="1644129"/>
    <lineage>
        <taxon>Bacteria</taxon>
        <taxon>Bacillati</taxon>
        <taxon>Actinomycetota</taxon>
        <taxon>Actinomycetes</taxon>
        <taxon>Mycobacteriales</taxon>
        <taxon>Nocardiaceae</taxon>
        <taxon>Prescottella</taxon>
    </lineage>
</organism>
<evidence type="ECO:0000313" key="3">
    <source>
        <dbReference type="EMBL" id="MDH6284001.1"/>
    </source>
</evidence>
<feature type="compositionally biased region" description="Low complexity" evidence="1">
    <location>
        <begin position="24"/>
        <end position="41"/>
    </location>
</feature>
<dbReference type="EMBL" id="JARXVC010000017">
    <property type="protein sequence ID" value="MDH6284001.1"/>
    <property type="molecule type" value="Genomic_DNA"/>
</dbReference>
<sequence>MRRTLAAFALAAGVGLVGSPAMAQEAGTPAAPAPAPTTAQTLDDPVIQPMGATCIQNCTGQVYASIKNKTSQNSFTYRVGFDSAPGVGNARMQVRMLDAWGGVIAEDNHYSPAGYRHNDSREVGRSYVKPVSNVCHTLWEGGVQLGTACQLV</sequence>
<keyword evidence="2" id="KW-0732">Signal</keyword>
<name>A0ABT6MJL4_9NOCA</name>
<feature type="chain" id="PRO_5047060727" description="Secreted protein" evidence="2">
    <location>
        <begin position="24"/>
        <end position="152"/>
    </location>
</feature>
<evidence type="ECO:0000313" key="4">
    <source>
        <dbReference type="Proteomes" id="UP001160334"/>
    </source>
</evidence>
<protein>
    <recommendedName>
        <fullName evidence="5">Secreted protein</fullName>
    </recommendedName>
</protein>
<proteinExistence type="predicted"/>
<dbReference type="Proteomes" id="UP001160334">
    <property type="component" value="Unassembled WGS sequence"/>
</dbReference>
<reference evidence="3 4" key="1">
    <citation type="submission" date="2023-04" db="EMBL/GenBank/DDBJ databases">
        <title>Forest soil microbial communities from Buena Vista Peninsula, Colon Province, Panama.</title>
        <authorList>
            <person name="Bouskill N."/>
        </authorList>
    </citation>
    <scope>NUCLEOTIDE SEQUENCE [LARGE SCALE GENOMIC DNA]</scope>
    <source>
        <strain evidence="3 4">CFH S0262</strain>
    </source>
</reference>
<evidence type="ECO:0008006" key="5">
    <source>
        <dbReference type="Google" id="ProtNLM"/>
    </source>
</evidence>
<feature type="signal peptide" evidence="2">
    <location>
        <begin position="1"/>
        <end position="23"/>
    </location>
</feature>
<accession>A0ABT6MJL4</accession>
<dbReference type="RefSeq" id="WP_280763250.1">
    <property type="nucleotide sequence ID" value="NZ_JARXVC010000017.1"/>
</dbReference>
<feature type="region of interest" description="Disordered" evidence="1">
    <location>
        <begin position="24"/>
        <end position="43"/>
    </location>
</feature>
<keyword evidence="4" id="KW-1185">Reference proteome</keyword>
<comment type="caution">
    <text evidence="3">The sequence shown here is derived from an EMBL/GenBank/DDBJ whole genome shotgun (WGS) entry which is preliminary data.</text>
</comment>
<evidence type="ECO:0000256" key="1">
    <source>
        <dbReference type="SAM" id="MobiDB-lite"/>
    </source>
</evidence>
<evidence type="ECO:0000256" key="2">
    <source>
        <dbReference type="SAM" id="SignalP"/>
    </source>
</evidence>
<gene>
    <name evidence="3" type="ORF">M2280_005252</name>
</gene>